<evidence type="ECO:0000313" key="3">
    <source>
        <dbReference type="Proteomes" id="UP000028680"/>
    </source>
</evidence>
<sequence length="314" mass="34953">MQDFTIYTSAQLSVVQGVNYGGPLSVNGELYLDDVYRLKTNAQPTRLTLQEEASGRWHRVAAHSAIGAIGAAVHLDSQVTLMSEAGQTFDALIFVEVELGEIKQVYLSAFSALQPDTDYRLIGIDCHVNPHKLAELSDPIFYPGTQITLADGRQCAAEDLKPGQEVLTHDFAQQKVTCVEIETQRAQGKNRPIRISKSHFGTDHDLILSAEHRILYPQTNGSYGGRFIKAEELRNGTTIDWVEAGFVECVKIRFATEHLIFANGIAVQSHLRGEDRDSEAVERLPRAVQSSWHPAKPSRRALYLPSRLPYKNID</sequence>
<evidence type="ECO:0000313" key="2">
    <source>
        <dbReference type="EMBL" id="AII86919.1"/>
    </source>
</evidence>
<dbReference type="SUPFAM" id="SSF51294">
    <property type="entry name" value="Hedgehog/intein (Hint) domain"/>
    <property type="match status" value="1"/>
</dbReference>
<proteinExistence type="predicted"/>
<dbReference type="Proteomes" id="UP000028680">
    <property type="component" value="Chromosome"/>
</dbReference>
<protein>
    <recommendedName>
        <fullName evidence="1">Hedgehog/Intein (Hint) domain-containing protein</fullName>
    </recommendedName>
</protein>
<evidence type="ECO:0000259" key="1">
    <source>
        <dbReference type="Pfam" id="PF13403"/>
    </source>
</evidence>
<name>A0AAN0VIA6_9RHOB</name>
<gene>
    <name evidence="2" type="ORF">RCA23_c13760</name>
</gene>
<accession>A0AAN0VIA6</accession>
<dbReference type="KEGG" id="ptp:RCA23_c13760"/>
<dbReference type="InterPro" id="IPR036844">
    <property type="entry name" value="Hint_dom_sf"/>
</dbReference>
<dbReference type="Gene3D" id="2.170.16.10">
    <property type="entry name" value="Hedgehog/Intein (Hint) domain"/>
    <property type="match status" value="1"/>
</dbReference>
<keyword evidence="3" id="KW-1185">Reference proteome</keyword>
<organism evidence="2 3">
    <name type="scientific">Planktomarina temperata RCA23</name>
    <dbReference type="NCBI Taxonomy" id="666509"/>
    <lineage>
        <taxon>Bacteria</taxon>
        <taxon>Pseudomonadati</taxon>
        <taxon>Pseudomonadota</taxon>
        <taxon>Alphaproteobacteria</taxon>
        <taxon>Rhodobacterales</taxon>
        <taxon>Paracoccaceae</taxon>
        <taxon>Planktomarina</taxon>
    </lineage>
</organism>
<dbReference type="InterPro" id="IPR028992">
    <property type="entry name" value="Hedgehog/Intein_dom"/>
</dbReference>
<dbReference type="AlphaFoldDB" id="A0AAN0VIA6"/>
<feature type="domain" description="Hedgehog/Intein (Hint)" evidence="1">
    <location>
        <begin position="141"/>
        <end position="273"/>
    </location>
</feature>
<dbReference type="Pfam" id="PF13403">
    <property type="entry name" value="Hint_2"/>
    <property type="match status" value="1"/>
</dbReference>
<dbReference type="EMBL" id="CP003984">
    <property type="protein sequence ID" value="AII86919.1"/>
    <property type="molecule type" value="Genomic_DNA"/>
</dbReference>
<reference evidence="2 3" key="1">
    <citation type="journal article" date="2014" name="ISME J.">
        <title>Adaptation of an abundant Roseobacter RCA organism to pelagic systems revealed by genomic and transcriptomic analyses.</title>
        <authorList>
            <person name="Voget S."/>
            <person name="Wemheuer B."/>
            <person name="Brinkhoff T."/>
            <person name="Vollmers J."/>
            <person name="Dietrich S."/>
            <person name="Giebel H.A."/>
            <person name="Beardsley C."/>
            <person name="Sardemann C."/>
            <person name="Bakenhus I."/>
            <person name="Billerbeck S."/>
            <person name="Daniel R."/>
            <person name="Simon M."/>
        </authorList>
    </citation>
    <scope>NUCLEOTIDE SEQUENCE [LARGE SCALE GENOMIC DNA]</scope>
    <source>
        <strain evidence="2 3">RCA23</strain>
    </source>
</reference>